<proteinExistence type="predicted"/>
<accession>A0ACC3A2U3</accession>
<evidence type="ECO:0000313" key="2">
    <source>
        <dbReference type="Proteomes" id="UP001172386"/>
    </source>
</evidence>
<evidence type="ECO:0000313" key="1">
    <source>
        <dbReference type="EMBL" id="KAJ9654524.1"/>
    </source>
</evidence>
<name>A0ACC3A2U3_9EURO</name>
<organism evidence="1 2">
    <name type="scientific">Neophaeococcomyces mojaviensis</name>
    <dbReference type="NCBI Taxonomy" id="3383035"/>
    <lineage>
        <taxon>Eukaryota</taxon>
        <taxon>Fungi</taxon>
        <taxon>Dikarya</taxon>
        <taxon>Ascomycota</taxon>
        <taxon>Pezizomycotina</taxon>
        <taxon>Eurotiomycetes</taxon>
        <taxon>Chaetothyriomycetidae</taxon>
        <taxon>Chaetothyriales</taxon>
        <taxon>Chaetothyriales incertae sedis</taxon>
        <taxon>Neophaeococcomyces</taxon>
    </lineage>
</organism>
<protein>
    <submittedName>
        <fullName evidence="1">Uncharacterized protein</fullName>
    </submittedName>
</protein>
<keyword evidence="2" id="KW-1185">Reference proteome</keyword>
<comment type="caution">
    <text evidence="1">The sequence shown here is derived from an EMBL/GenBank/DDBJ whole genome shotgun (WGS) entry which is preliminary data.</text>
</comment>
<gene>
    <name evidence="1" type="ORF">H2198_006467</name>
</gene>
<dbReference type="EMBL" id="JAPDRQ010000119">
    <property type="protein sequence ID" value="KAJ9654524.1"/>
    <property type="molecule type" value="Genomic_DNA"/>
</dbReference>
<reference evidence="1" key="1">
    <citation type="submission" date="2022-10" db="EMBL/GenBank/DDBJ databases">
        <title>Culturing micro-colonial fungi from biological soil crusts in the Mojave desert and describing Neophaeococcomyces mojavensis, and introducing the new genera and species Taxawa tesnikishii.</title>
        <authorList>
            <person name="Kurbessoian T."/>
            <person name="Stajich J.E."/>
        </authorList>
    </citation>
    <scope>NUCLEOTIDE SEQUENCE</scope>
    <source>
        <strain evidence="1">JES_112</strain>
    </source>
</reference>
<sequence>MIPAPRPLTLALPFILNIIVSLSTDMLSYIHYVSLRWALFHEGRLQFNSNLRIFTSARKTPANGKFCNSISAILLVMSYTGASQSLSSSEWYTSYYPSYVRKQGLMIDGIAIMLLSVGLLGQVLISIWCLYGSRGQILSWSASPLNTALTCLHKDIFSRQPGRSMMPVHSALLPAQPTVPQTKQPAMRKAYPATKPIHRFLAAMFFFTLAVAFVIFGLVLKLDIAVTGASFKFFDNDGDSSTFFMIGSGTWPPQLTSFCAFLFVALILSFMTLTLHCAELLINVKRDELAWRAASSEEGAHISSPALKSATCTWQWWFLFILKPLAHWLLGATGIFISVGVGGDIMINFNPVPLFVLSGTTALLLAFATRLIWHRPSGPQPSAYGHLQTLIDLVDDWGVGAEGRLWWGAKGMDADGIGVVGTSASRRLLDPLNPGTLYH</sequence>
<dbReference type="Proteomes" id="UP001172386">
    <property type="component" value="Unassembled WGS sequence"/>
</dbReference>